<organism evidence="2 3">
    <name type="scientific">Salinigranum rubrum</name>
    <dbReference type="NCBI Taxonomy" id="755307"/>
    <lineage>
        <taxon>Archaea</taxon>
        <taxon>Methanobacteriati</taxon>
        <taxon>Methanobacteriota</taxon>
        <taxon>Stenosarchaea group</taxon>
        <taxon>Halobacteria</taxon>
        <taxon>Halobacteriales</taxon>
        <taxon>Haloferacaceae</taxon>
        <taxon>Salinigranum</taxon>
    </lineage>
</organism>
<gene>
    <name evidence="2" type="ORF">C2R22_23810</name>
</gene>
<keyword evidence="3" id="KW-1185">Reference proteome</keyword>
<reference evidence="2 3" key="1">
    <citation type="submission" date="2018-01" db="EMBL/GenBank/DDBJ databases">
        <title>Complete genome sequence of Salinigranum rubrum GX10T, an extremely halophilic archaeon isolated from a marine solar saltern.</title>
        <authorList>
            <person name="Han S."/>
        </authorList>
    </citation>
    <scope>NUCLEOTIDE SEQUENCE [LARGE SCALE GENOMIC DNA]</scope>
    <source>
        <strain evidence="2 3">GX10</strain>
        <plasmid evidence="3">Plasmid unnamed3</plasmid>
    </source>
</reference>
<name>A0A2I8VRT2_9EURY</name>
<evidence type="ECO:0000313" key="3">
    <source>
        <dbReference type="Proteomes" id="UP000236584"/>
    </source>
</evidence>
<dbReference type="KEGG" id="srub:C2R22_23810"/>
<dbReference type="OrthoDB" id="271486at2157"/>
<keyword evidence="2" id="KW-0614">Plasmid</keyword>
<geneLocation type="plasmid" evidence="2">
    <name>unnamed3</name>
</geneLocation>
<dbReference type="EMBL" id="CP026312">
    <property type="protein sequence ID" value="AUV84564.1"/>
    <property type="molecule type" value="Genomic_DNA"/>
</dbReference>
<accession>A0A2I8VRT2</accession>
<dbReference type="Proteomes" id="UP000236584">
    <property type="component" value="Plasmid unnamed3"/>
</dbReference>
<dbReference type="RefSeq" id="WP_103428243.1">
    <property type="nucleotide sequence ID" value="NZ_CP026312.1"/>
</dbReference>
<protein>
    <submittedName>
        <fullName evidence="2">Uncharacterized protein</fullName>
    </submittedName>
</protein>
<proteinExistence type="predicted"/>
<feature type="compositionally biased region" description="Polar residues" evidence="1">
    <location>
        <begin position="184"/>
        <end position="193"/>
    </location>
</feature>
<dbReference type="AlphaFoldDB" id="A0A2I8VRT2"/>
<feature type="region of interest" description="Disordered" evidence="1">
    <location>
        <begin position="173"/>
        <end position="193"/>
    </location>
</feature>
<evidence type="ECO:0000313" key="2">
    <source>
        <dbReference type="EMBL" id="AUV84564.1"/>
    </source>
</evidence>
<dbReference type="GeneID" id="35595188"/>
<sequence length="193" mass="22029">MAVPNDTLQNFPTHFPLPQKEYVLRGEKHHGDFFTDNAAADWVMLKLKTAKSLADDGITAREYGGPDVSVITTTTGHDSWIKNLDDTDERNILRDFQPDAHVPGDHPTYRDQESGRRTRNVMECMEITLYLYDELGHQIAFIPLIKGEETWERQICYDVMDAMVPATVRCTRSSTLDRAPATRRPSSCRTSKR</sequence>
<evidence type="ECO:0000256" key="1">
    <source>
        <dbReference type="SAM" id="MobiDB-lite"/>
    </source>
</evidence>